<dbReference type="EC" id="3.2.1.89" evidence="3 6"/>
<dbReference type="OrthoDB" id="110914at2759"/>
<dbReference type="RefSeq" id="XP_026598470.1">
    <property type="nucleotide sequence ID" value="XM_026752832.1"/>
</dbReference>
<organism evidence="7 8">
    <name type="scientific">Aspergillus mulundensis</name>
    <dbReference type="NCBI Taxonomy" id="1810919"/>
    <lineage>
        <taxon>Eukaryota</taxon>
        <taxon>Fungi</taxon>
        <taxon>Dikarya</taxon>
        <taxon>Ascomycota</taxon>
        <taxon>Pezizomycotina</taxon>
        <taxon>Eurotiomycetes</taxon>
        <taxon>Eurotiomycetidae</taxon>
        <taxon>Eurotiales</taxon>
        <taxon>Aspergillaceae</taxon>
        <taxon>Aspergillus</taxon>
        <taxon>Aspergillus subgen. Nidulantes</taxon>
    </lineage>
</organism>
<evidence type="ECO:0000256" key="4">
    <source>
        <dbReference type="ARBA" id="ARBA00022801"/>
    </source>
</evidence>
<dbReference type="SUPFAM" id="SSF51445">
    <property type="entry name" value="(Trans)glycosidases"/>
    <property type="match status" value="1"/>
</dbReference>
<comment type="caution">
    <text evidence="7">The sequence shown here is derived from an EMBL/GenBank/DDBJ whole genome shotgun (WGS) entry which is preliminary data.</text>
</comment>
<evidence type="ECO:0000256" key="1">
    <source>
        <dbReference type="ARBA" id="ARBA00001695"/>
    </source>
</evidence>
<dbReference type="GO" id="GO:0031218">
    <property type="term" value="F:arabinogalactan endo-1,4-beta-galactosidase activity"/>
    <property type="evidence" value="ECO:0007669"/>
    <property type="project" value="UniProtKB-EC"/>
</dbReference>
<dbReference type="AlphaFoldDB" id="A0A3D8QFC0"/>
<dbReference type="InterPro" id="IPR017853">
    <property type="entry name" value="GH"/>
</dbReference>
<dbReference type="STRING" id="1810919.A0A3D8QFC0"/>
<sequence length="351" mass="38413">MILCSLLPLSLASLTSAALTYRGADISSLLVEENSGVAYKNLNGETQAFESILADNGVNSIRQRVWVSPSDGASYTLDYNLELAKRVQDAGMSVYLDLHLSDTWADPGDQTTPTAWSTTDIDTLAWQVYNYTLEVCNTFAENNLAVEIVSIGNEIRNGLLHPLGSTDSYDNIARLLHSGAWGVKDSSLSTTPKILLHLDNGWDWDAQKYFYDTVLATRTLESSDFDLIGVSYYPFYNPDATLSSLKTSLTNLKSSYGKEVLVVETDWPVQCSSPEYAFPSDLSSIAFSVDGQKTFWGQLADVLGEAGAVGIYYWEPGWVDNAGLGSSCEDVVMVDWQTQTVRGSVSVFGDL</sequence>
<dbReference type="Gene3D" id="3.20.20.80">
    <property type="entry name" value="Glycosidases"/>
    <property type="match status" value="1"/>
</dbReference>
<gene>
    <name evidence="7" type="ORF">DSM5745_10816</name>
</gene>
<dbReference type="GO" id="GO:0015926">
    <property type="term" value="F:glucosidase activity"/>
    <property type="evidence" value="ECO:0007669"/>
    <property type="project" value="InterPro"/>
</dbReference>
<dbReference type="PANTHER" id="PTHR34983">
    <property type="entry name" value="ARABINOGALACTAN ENDO-BETA-1,4-GALACTANASE A"/>
    <property type="match status" value="1"/>
</dbReference>
<dbReference type="PANTHER" id="PTHR34983:SF1">
    <property type="entry name" value="ARABINOGALACTAN ENDO-BETA-1,4-GALACTANASE A"/>
    <property type="match status" value="1"/>
</dbReference>
<feature type="signal peptide" evidence="6">
    <location>
        <begin position="1"/>
        <end position="17"/>
    </location>
</feature>
<reference evidence="7 8" key="1">
    <citation type="journal article" date="2018" name="IMA Fungus">
        <title>IMA Genome-F 9: Draft genome sequence of Annulohypoxylon stygium, Aspergillus mulundensis, Berkeleyomyces basicola (syn. Thielaviopsis basicola), Ceratocystis smalleyi, two Cercospora beticola strains, Coleophoma cylindrospora, Fusarium fracticaudum, Phialophora cf. hyalina, and Morchella septimelata.</title>
        <authorList>
            <person name="Wingfield B.D."/>
            <person name="Bills G.F."/>
            <person name="Dong Y."/>
            <person name="Huang W."/>
            <person name="Nel W.J."/>
            <person name="Swalarsk-Parry B.S."/>
            <person name="Vaghefi N."/>
            <person name="Wilken P.M."/>
            <person name="An Z."/>
            <person name="de Beer Z.W."/>
            <person name="De Vos L."/>
            <person name="Chen L."/>
            <person name="Duong T.A."/>
            <person name="Gao Y."/>
            <person name="Hammerbacher A."/>
            <person name="Kikkert J.R."/>
            <person name="Li Y."/>
            <person name="Li H."/>
            <person name="Li K."/>
            <person name="Li Q."/>
            <person name="Liu X."/>
            <person name="Ma X."/>
            <person name="Naidoo K."/>
            <person name="Pethybridge S.J."/>
            <person name="Sun J."/>
            <person name="Steenkamp E.T."/>
            <person name="van der Nest M.A."/>
            <person name="van Wyk S."/>
            <person name="Wingfield M.J."/>
            <person name="Xiong C."/>
            <person name="Yue Q."/>
            <person name="Zhang X."/>
        </authorList>
    </citation>
    <scope>NUCLEOTIDE SEQUENCE [LARGE SCALE GENOMIC DNA]</scope>
    <source>
        <strain evidence="7 8">DSM 5745</strain>
    </source>
</reference>
<dbReference type="Proteomes" id="UP000256690">
    <property type="component" value="Unassembled WGS sequence"/>
</dbReference>
<dbReference type="GO" id="GO:0045490">
    <property type="term" value="P:pectin catabolic process"/>
    <property type="evidence" value="ECO:0007669"/>
    <property type="project" value="TreeGrafter"/>
</dbReference>
<evidence type="ECO:0000256" key="2">
    <source>
        <dbReference type="ARBA" id="ARBA00010687"/>
    </source>
</evidence>
<keyword evidence="6" id="KW-0732">Signal</keyword>
<evidence type="ECO:0000256" key="6">
    <source>
        <dbReference type="RuleBase" id="RU361192"/>
    </source>
</evidence>
<keyword evidence="5 6" id="KW-0326">Glycosidase</keyword>
<comment type="catalytic activity">
    <reaction evidence="1 6">
        <text>The enzyme specifically hydrolyzes (1-&gt;4)-beta-D-galactosidic linkages in type I arabinogalactans.</text>
        <dbReference type="EC" id="3.2.1.89"/>
    </reaction>
</comment>
<evidence type="ECO:0000313" key="8">
    <source>
        <dbReference type="Proteomes" id="UP000256690"/>
    </source>
</evidence>
<feature type="chain" id="PRO_5017494501" description="Arabinogalactan endo-beta-1,4-galactanase" evidence="6">
    <location>
        <begin position="18"/>
        <end position="351"/>
    </location>
</feature>
<comment type="similarity">
    <text evidence="2 6">Belongs to the glycosyl hydrolase 53 family.</text>
</comment>
<evidence type="ECO:0000256" key="3">
    <source>
        <dbReference type="ARBA" id="ARBA00012556"/>
    </source>
</evidence>
<evidence type="ECO:0000256" key="5">
    <source>
        <dbReference type="ARBA" id="ARBA00023295"/>
    </source>
</evidence>
<dbReference type="GeneID" id="38121186"/>
<protein>
    <recommendedName>
        <fullName evidence="3 6">Arabinogalactan endo-beta-1,4-galactanase</fullName>
        <ecNumber evidence="3 6">3.2.1.89</ecNumber>
    </recommendedName>
</protein>
<keyword evidence="4 6" id="KW-0378">Hydrolase</keyword>
<dbReference type="FunFam" id="3.20.20.80:FF:000077">
    <property type="entry name" value="Arabinogalactan endo-beta-1,4-galactanase"/>
    <property type="match status" value="1"/>
</dbReference>
<dbReference type="EMBL" id="PVWQ01000018">
    <property type="protein sequence ID" value="RDW60358.1"/>
    <property type="molecule type" value="Genomic_DNA"/>
</dbReference>
<dbReference type="Pfam" id="PF07745">
    <property type="entry name" value="Glyco_hydro_53"/>
    <property type="match status" value="1"/>
</dbReference>
<dbReference type="InterPro" id="IPR011683">
    <property type="entry name" value="Glyco_hydro_53"/>
</dbReference>
<accession>A0A3D8QFC0</accession>
<evidence type="ECO:0000313" key="7">
    <source>
        <dbReference type="EMBL" id="RDW60358.1"/>
    </source>
</evidence>
<name>A0A3D8QFC0_9EURO</name>
<proteinExistence type="inferred from homology"/>
<keyword evidence="8" id="KW-1185">Reference proteome</keyword>